<dbReference type="InterPro" id="IPR003938">
    <property type="entry name" value="K_chnl_volt-dep_EAG/ELK/ERG"/>
</dbReference>
<evidence type="ECO:0000256" key="3">
    <source>
        <dbReference type="ARBA" id="ARBA00022448"/>
    </source>
</evidence>
<dbReference type="Proteomes" id="UP000197138">
    <property type="component" value="Unassembled WGS sequence"/>
</dbReference>
<comment type="similarity">
    <text evidence="2 14">Belongs to the potassium channel family. Plant (TC 1.A.1.4) subfamily.</text>
</comment>
<evidence type="ECO:0000256" key="5">
    <source>
        <dbReference type="ARBA" id="ARBA00022692"/>
    </source>
</evidence>
<feature type="region of interest" description="Disordered" evidence="15">
    <location>
        <begin position="741"/>
        <end position="767"/>
    </location>
</feature>
<evidence type="ECO:0000256" key="7">
    <source>
        <dbReference type="ARBA" id="ARBA00022882"/>
    </source>
</evidence>
<feature type="domain" description="KHA" evidence="17">
    <location>
        <begin position="857"/>
        <end position="937"/>
    </location>
</feature>
<dbReference type="PANTHER" id="PTHR45743:SF2">
    <property type="entry name" value="POTASSIUM CHANNEL AKT1"/>
    <property type="match status" value="1"/>
</dbReference>
<feature type="region of interest" description="Disordered" evidence="15">
    <location>
        <begin position="1"/>
        <end position="25"/>
    </location>
</feature>
<keyword evidence="7 14" id="KW-0851">Voltage-gated channel</keyword>
<dbReference type="Gene3D" id="1.10.287.70">
    <property type="match status" value="1"/>
</dbReference>
<sequence length="938" mass="105377">MSPKARKRGGKKWSPIPLCGRDGGGAAESSAGCYEEVTEHLSRDEGSQYSLTGGVLPSLGGNTNRRHKQLRRWIISPFDYRYRIWEGYLVILVYYTAWVSPFEFGFLEKPQGPLAITDNIVNGFFAIDIILTFFVAYMDKSTYLLVDDPKKVAWRYARTWLVFDIISTIPFEVVRSILPSALQQYGIFNMLRLWRLRRVSGMFARLEKDKDFNYFWVRCAKLVSVTLFAVHLAACFYYLLAARYKNPADTWIGLSMGANFQDKSLGHRYVTSIYWSITTLTTTGYGDLHPVNSQEMIFDIFYMLFNLALTSYIIGNMTNLIVHGTSRTRRFRDTIQAASHFAHRNQLPSGLQEQMLAHLCLKFRTDSEGLQQQETLDSLPKAIRSNISRYLFYSLVDRVYLFRGVSNDLLFQLVAEMKAEYFPPKEDVILQNEAPTDLYILVTGAMEFIVNRNGMEQVVGEAKKGDVCGEVGVLCYRPQVFTVRTKRLSQLLRLNRTSFLNIVQANVGDGTIIMNNLLQHLKEKSERDPYMQEIFHETEHMLARGRMDLPLSLCFAAMRGDDLLLNQLLRRGSDPNEGDDSGRRPLHIAAASGSEHCVTLLLEYGADPNMKDSEGSVPLWDAILGGHKSVIKLLVENGAMISSGDVGSFAAAAIEQNNLEILKEIVRYGGDVTLPNTNGTTPLHLAVSEGNVDIVRFLLDQGADIDRLDMNGWTPRNLADHQGHEEIVELFKNIKEVSQPPVLSSTQSNQGFGQQIGHGTPPKRPGGMAYITKYSSEPTMHMPRGKYSSDPSIPPFIQETQPSVPESNWSESRRRRKVNNFQNSLFGILQSAVNTGERGSIASGGYTRPNTSNYGARVTISCPDRGETAGKLVLVPQSLQELLQIGYRKFGCNFTKITTKEGAEVEDIELIRDGDHLILVDDNSGPAQSYETEPRGKD</sequence>
<dbReference type="PANTHER" id="PTHR45743">
    <property type="entry name" value="POTASSIUM CHANNEL AKT1"/>
    <property type="match status" value="1"/>
</dbReference>
<evidence type="ECO:0000313" key="19">
    <source>
        <dbReference type="Proteomes" id="UP000197138"/>
    </source>
</evidence>
<keyword evidence="3 14" id="KW-0813">Transport</keyword>
<dbReference type="PROSITE" id="PS50088">
    <property type="entry name" value="ANK_REPEAT"/>
    <property type="match status" value="3"/>
</dbReference>
<keyword evidence="6 14" id="KW-0631">Potassium channel</keyword>
<feature type="transmembrane region" description="Helical" evidence="14">
    <location>
        <begin position="215"/>
        <end position="240"/>
    </location>
</feature>
<dbReference type="PROSITE" id="PS50042">
    <property type="entry name" value="CNMP_BINDING_3"/>
    <property type="match status" value="1"/>
</dbReference>
<name>A0A218XPB5_PUNGR</name>
<organism evidence="18 19">
    <name type="scientific">Punica granatum</name>
    <name type="common">Pomegranate</name>
    <dbReference type="NCBI Taxonomy" id="22663"/>
    <lineage>
        <taxon>Eukaryota</taxon>
        <taxon>Viridiplantae</taxon>
        <taxon>Streptophyta</taxon>
        <taxon>Embryophyta</taxon>
        <taxon>Tracheophyta</taxon>
        <taxon>Spermatophyta</taxon>
        <taxon>Magnoliopsida</taxon>
        <taxon>eudicotyledons</taxon>
        <taxon>Gunneridae</taxon>
        <taxon>Pentapetalae</taxon>
        <taxon>rosids</taxon>
        <taxon>malvids</taxon>
        <taxon>Myrtales</taxon>
        <taxon>Lythraceae</taxon>
        <taxon>Punica</taxon>
    </lineage>
</organism>
<reference evidence="21" key="4">
    <citation type="submission" date="2025-04" db="UniProtKB">
        <authorList>
            <consortium name="RefSeq"/>
        </authorList>
    </citation>
    <scope>IDENTIFICATION</scope>
    <source>
        <tissue evidence="21">Leaf</tissue>
    </source>
</reference>
<evidence type="ECO:0000256" key="4">
    <source>
        <dbReference type="ARBA" id="ARBA00022538"/>
    </source>
</evidence>
<comment type="domain">
    <text evidence="14">The KHA domain (rich in hydrophobic and acidic residues) present in the C-terminal part is likely to be important for tetramerization.</text>
</comment>
<dbReference type="PROSITE" id="PS51490">
    <property type="entry name" value="KHA"/>
    <property type="match status" value="1"/>
</dbReference>
<comment type="caution">
    <text evidence="14">Lacks conserved residue(s) required for the propagation of feature annotation.</text>
</comment>
<dbReference type="InterPro" id="IPR014710">
    <property type="entry name" value="RmlC-like_jellyroll"/>
</dbReference>
<dbReference type="Pfam" id="PF11834">
    <property type="entry name" value="KHA"/>
    <property type="match status" value="1"/>
</dbReference>
<feature type="transmembrane region" description="Helical" evidence="14">
    <location>
        <begin position="82"/>
        <end position="100"/>
    </location>
</feature>
<dbReference type="InterPro" id="IPR036770">
    <property type="entry name" value="Ankyrin_rpt-contain_sf"/>
</dbReference>
<dbReference type="RefSeq" id="XP_031371886.1">
    <property type="nucleotide sequence ID" value="XM_031516026.1"/>
</dbReference>
<feature type="repeat" description="ANK" evidence="13">
    <location>
        <begin position="678"/>
        <end position="710"/>
    </location>
</feature>
<dbReference type="GO" id="GO:0034702">
    <property type="term" value="C:monoatomic ion channel complex"/>
    <property type="evidence" value="ECO:0007669"/>
    <property type="project" value="UniProtKB-KW"/>
</dbReference>
<dbReference type="EMBL" id="MTKT01001080">
    <property type="protein sequence ID" value="OWM86680.1"/>
    <property type="molecule type" value="Genomic_DNA"/>
</dbReference>
<evidence type="ECO:0000256" key="15">
    <source>
        <dbReference type="SAM" id="MobiDB-lite"/>
    </source>
</evidence>
<evidence type="ECO:0000313" key="18">
    <source>
        <dbReference type="EMBL" id="OWM86680.1"/>
    </source>
</evidence>
<feature type="compositionally biased region" description="Basic residues" evidence="15">
    <location>
        <begin position="1"/>
        <end position="11"/>
    </location>
</feature>
<dbReference type="SMART" id="SM00248">
    <property type="entry name" value="ANK"/>
    <property type="match status" value="5"/>
</dbReference>
<reference evidence="19" key="1">
    <citation type="journal article" date="2017" name="Plant J.">
        <title>The pomegranate (Punica granatum L.) genome and the genomics of punicalagin biosynthesis.</title>
        <authorList>
            <person name="Qin G."/>
            <person name="Xu C."/>
            <person name="Ming R."/>
            <person name="Tang H."/>
            <person name="Guyot R."/>
            <person name="Kramer E.M."/>
            <person name="Hu Y."/>
            <person name="Yi X."/>
            <person name="Qi Y."/>
            <person name="Xu X."/>
            <person name="Gao Z."/>
            <person name="Pan H."/>
            <person name="Jian J."/>
            <person name="Tian Y."/>
            <person name="Yue Z."/>
            <person name="Xu Y."/>
        </authorList>
    </citation>
    <scope>NUCLEOTIDE SEQUENCE [LARGE SCALE GENOMIC DNA]</scope>
    <source>
        <strain evidence="19">cv. Dabenzi</strain>
    </source>
</reference>
<dbReference type="InterPro" id="IPR005821">
    <property type="entry name" value="Ion_trans_dom"/>
</dbReference>
<evidence type="ECO:0000259" key="17">
    <source>
        <dbReference type="PROSITE" id="PS51490"/>
    </source>
</evidence>
<feature type="repeat" description="ANK" evidence="13">
    <location>
        <begin position="614"/>
        <end position="646"/>
    </location>
</feature>
<comment type="subunit">
    <text evidence="14">The potassium channel is composed of a homo- or heterotetrameric complex of pore-forming subunits.</text>
</comment>
<evidence type="ECO:0000256" key="9">
    <source>
        <dbReference type="ARBA" id="ARBA00022989"/>
    </source>
</evidence>
<keyword evidence="4 14" id="KW-0633">Potassium transport</keyword>
<dbReference type="PROSITE" id="PS50297">
    <property type="entry name" value="ANK_REP_REGION"/>
    <property type="match status" value="3"/>
</dbReference>
<reference evidence="18" key="2">
    <citation type="submission" date="2017-06" db="EMBL/GenBank/DDBJ databases">
        <title>The pomegranate genome and the genomics of punicalagin biosynthesis.</title>
        <authorList>
            <person name="Xu C."/>
        </authorList>
    </citation>
    <scope>NUCLEOTIDE SEQUENCE [LARGE SCALE GENOMIC DNA]</scope>
    <source>
        <tissue evidence="18">Fresh leaf</tissue>
    </source>
</reference>
<dbReference type="InterPro" id="IPR000595">
    <property type="entry name" value="cNMP-bd_dom"/>
</dbReference>
<accession>A0A218XPB5</accession>
<dbReference type="InterPro" id="IPR045319">
    <property type="entry name" value="KAT/AKT"/>
</dbReference>
<keyword evidence="20" id="KW-1185">Reference proteome</keyword>
<evidence type="ECO:0000256" key="1">
    <source>
        <dbReference type="ARBA" id="ARBA00004141"/>
    </source>
</evidence>
<dbReference type="Gene3D" id="1.25.40.20">
    <property type="entry name" value="Ankyrin repeat-containing domain"/>
    <property type="match status" value="1"/>
</dbReference>
<evidence type="ECO:0000256" key="14">
    <source>
        <dbReference type="RuleBase" id="RU369015"/>
    </source>
</evidence>
<dbReference type="InterPro" id="IPR002110">
    <property type="entry name" value="Ankyrin_rpt"/>
</dbReference>
<dbReference type="InterPro" id="IPR018490">
    <property type="entry name" value="cNMP-bd_dom_sf"/>
</dbReference>
<evidence type="ECO:0000256" key="11">
    <source>
        <dbReference type="ARBA" id="ARBA00023136"/>
    </source>
</evidence>
<keyword evidence="13" id="KW-0040">ANK repeat</keyword>
<feature type="transmembrane region" description="Helical" evidence="14">
    <location>
        <begin position="300"/>
        <end position="322"/>
    </location>
</feature>
<dbReference type="AlphaFoldDB" id="A0A218XPB5"/>
<dbReference type="FunFam" id="1.10.287.70:FF:000123">
    <property type="entry name" value="Potassium channel KAT3"/>
    <property type="match status" value="1"/>
</dbReference>
<comment type="domain">
    <text evidence="14">The segment S4 is probably the voltage-sensor and is characterized by a series of positively charged amino acids. The pore-forming region H5 is enclosed by the transmembrane segments S5 and S6 in the Shaker-type (1P/6TM) and contains the GYGD signature motif which seems to be involved in potassium selectivity.</text>
</comment>
<reference evidence="20" key="3">
    <citation type="journal article" date="2020" name="Plant Biotechnol. J.">
        <title>The pomegranate (Punica granatum L.) draft genome dissects genetic divergence between soft- and hard-seeded cultivars.</title>
        <authorList>
            <person name="Luo X."/>
            <person name="Li H."/>
            <person name="Wu Z."/>
            <person name="Yao W."/>
            <person name="Zhao P."/>
            <person name="Cao D."/>
            <person name="Yu H."/>
            <person name="Li K."/>
            <person name="Poudel K."/>
            <person name="Zhao D."/>
            <person name="Zhang F."/>
            <person name="Xia X."/>
            <person name="Chen L."/>
            <person name="Wang Q."/>
            <person name="Jing D."/>
            <person name="Cao S."/>
        </authorList>
    </citation>
    <scope>NUCLEOTIDE SEQUENCE [LARGE SCALE GENOMIC DNA]</scope>
</reference>
<evidence type="ECO:0000256" key="12">
    <source>
        <dbReference type="ARBA" id="ARBA00023303"/>
    </source>
</evidence>
<dbReference type="Gene3D" id="2.60.120.10">
    <property type="entry name" value="Jelly Rolls"/>
    <property type="match status" value="1"/>
</dbReference>
<dbReference type="PRINTS" id="PR01463">
    <property type="entry name" value="EAGCHANLFMLY"/>
</dbReference>
<dbReference type="Proteomes" id="UP000515151">
    <property type="component" value="Chromosome 8"/>
</dbReference>
<dbReference type="SMART" id="SM00100">
    <property type="entry name" value="cNMP"/>
    <property type="match status" value="1"/>
</dbReference>
<evidence type="ECO:0000256" key="8">
    <source>
        <dbReference type="ARBA" id="ARBA00022958"/>
    </source>
</evidence>
<keyword evidence="12 14" id="KW-0407">Ion channel</keyword>
<dbReference type="GO" id="GO:0005249">
    <property type="term" value="F:voltage-gated potassium channel activity"/>
    <property type="evidence" value="ECO:0007669"/>
    <property type="project" value="UniProtKB-UniRule"/>
</dbReference>
<dbReference type="SUPFAM" id="SSF48403">
    <property type="entry name" value="Ankyrin repeat"/>
    <property type="match status" value="1"/>
</dbReference>
<feature type="domain" description="Cyclic nucleotide-binding" evidence="16">
    <location>
        <begin position="401"/>
        <end position="503"/>
    </location>
</feature>
<keyword evidence="11 14" id="KW-0472">Membrane</keyword>
<feature type="transmembrane region" description="Helical" evidence="14">
    <location>
        <begin position="152"/>
        <end position="171"/>
    </location>
</feature>
<feature type="compositionally biased region" description="Polar residues" evidence="15">
    <location>
        <begin position="741"/>
        <end position="753"/>
    </location>
</feature>
<keyword evidence="10 14" id="KW-0406">Ion transport</keyword>
<evidence type="ECO:0000313" key="20">
    <source>
        <dbReference type="Proteomes" id="UP000515151"/>
    </source>
</evidence>
<feature type="transmembrane region" description="Helical" evidence="14">
    <location>
        <begin position="120"/>
        <end position="140"/>
    </location>
</feature>
<comment type="subcellular location">
    <subcellularLocation>
        <location evidence="1 14">Membrane</location>
        <topology evidence="1 14">Multi-pass membrane protein</topology>
    </subcellularLocation>
</comment>
<keyword evidence="5 14" id="KW-0812">Transmembrane</keyword>
<evidence type="ECO:0000256" key="13">
    <source>
        <dbReference type="PROSITE-ProRule" id="PRU00023"/>
    </source>
</evidence>
<proteinExistence type="inferred from homology"/>
<evidence type="ECO:0000259" key="16">
    <source>
        <dbReference type="PROSITE" id="PS50042"/>
    </source>
</evidence>
<evidence type="ECO:0000313" key="21">
    <source>
        <dbReference type="RefSeq" id="XP_031371886.1"/>
    </source>
</evidence>
<protein>
    <recommendedName>
        <fullName evidence="14">Potassium channel</fullName>
    </recommendedName>
</protein>
<keyword evidence="9 14" id="KW-1133">Transmembrane helix</keyword>
<evidence type="ECO:0000256" key="2">
    <source>
        <dbReference type="ARBA" id="ARBA00007929"/>
    </source>
</evidence>
<feature type="repeat" description="ANK" evidence="13">
    <location>
        <begin position="581"/>
        <end position="613"/>
    </location>
</feature>
<keyword evidence="8 14" id="KW-0630">Potassium</keyword>
<dbReference type="GeneID" id="116187369"/>
<gene>
    <name evidence="21" type="primary">LOC116187369</name>
    <name evidence="18" type="ORF">CDL15_Pgr015716</name>
</gene>
<dbReference type="FunFam" id="2.60.120.10:FF:000074">
    <property type="entry name" value="Potassium channel KAT2"/>
    <property type="match status" value="1"/>
</dbReference>
<dbReference type="Pfam" id="PF00520">
    <property type="entry name" value="Ion_trans"/>
    <property type="match status" value="1"/>
</dbReference>
<dbReference type="SUPFAM" id="SSF81324">
    <property type="entry name" value="Voltage-gated potassium channels"/>
    <property type="match status" value="1"/>
</dbReference>
<dbReference type="Pfam" id="PF00027">
    <property type="entry name" value="cNMP_binding"/>
    <property type="match status" value="1"/>
</dbReference>
<evidence type="ECO:0000256" key="10">
    <source>
        <dbReference type="ARBA" id="ARBA00023065"/>
    </source>
</evidence>
<comment type="function">
    <text evidence="14">Potassium channel.</text>
</comment>
<dbReference type="CDD" id="cd00038">
    <property type="entry name" value="CAP_ED"/>
    <property type="match status" value="1"/>
</dbReference>
<dbReference type="SUPFAM" id="SSF51206">
    <property type="entry name" value="cAMP-binding domain-like"/>
    <property type="match status" value="1"/>
</dbReference>
<evidence type="ECO:0000256" key="6">
    <source>
        <dbReference type="ARBA" id="ARBA00022826"/>
    </source>
</evidence>
<dbReference type="Pfam" id="PF12796">
    <property type="entry name" value="Ank_2"/>
    <property type="match status" value="2"/>
</dbReference>
<dbReference type="OrthoDB" id="426293at2759"/>
<dbReference type="InterPro" id="IPR021789">
    <property type="entry name" value="KHA_dom"/>
</dbReference>